<dbReference type="Proteomes" id="UP000020529">
    <property type="component" value="Unassembled WGS sequence"/>
</dbReference>
<evidence type="ECO:0000313" key="2">
    <source>
        <dbReference type="Proteomes" id="UP000020529"/>
    </source>
</evidence>
<dbReference type="AlphaFoldDB" id="A0A015VYC5"/>
<organism evidence="1 2">
    <name type="scientific">Bacteroides fragilis str. 3988T(B)14</name>
    <dbReference type="NCBI Taxonomy" id="1339315"/>
    <lineage>
        <taxon>Bacteria</taxon>
        <taxon>Pseudomonadati</taxon>
        <taxon>Bacteroidota</taxon>
        <taxon>Bacteroidia</taxon>
        <taxon>Bacteroidales</taxon>
        <taxon>Bacteroidaceae</taxon>
        <taxon>Bacteroides</taxon>
    </lineage>
</organism>
<gene>
    <name evidence="1" type="ORF">M124_3082</name>
</gene>
<sequence length="189" mass="21704">MCIEDQLKKNGFVSTQGLTDWQEQQLQASVRKGEAMRLKNGVYAHIDALAGTMVDIRLIVPNGILCLWSAWSVYNLTTQIPNAYYVAIKRSRKVVLPEYPEFQLIYQSDKLLSIGATRKEIQGYDVPIFDVERSVCDVVKYRNKAGIDVMAEVLQAYLKRPDKNISLLMDYASKLRIRNTLNHYLEAWL</sequence>
<name>A0A015VYC5_BACFG</name>
<dbReference type="RefSeq" id="WP_005802421.1">
    <property type="nucleotide sequence ID" value="NZ_JGCY01000372.1"/>
</dbReference>
<dbReference type="PATRIC" id="fig|1339315.3.peg.3753"/>
<reference evidence="1 2" key="1">
    <citation type="submission" date="2014-02" db="EMBL/GenBank/DDBJ databases">
        <authorList>
            <person name="Sears C."/>
            <person name="Carroll K."/>
            <person name="Sack B.R."/>
            <person name="Qadri F."/>
            <person name="Myers L.L."/>
            <person name="Chung G.-T."/>
            <person name="Escheverria P."/>
            <person name="Fraser C.M."/>
            <person name="Sadzewicz L."/>
            <person name="Shefchek K.A."/>
            <person name="Tallon L."/>
            <person name="Das S.P."/>
            <person name="Daugherty S."/>
            <person name="Mongodin E.F."/>
        </authorList>
    </citation>
    <scope>NUCLEOTIDE SEQUENCE [LARGE SCALE GENOMIC DNA]</scope>
    <source>
        <strain evidence="2">3988T(B)14</strain>
    </source>
</reference>
<protein>
    <recommendedName>
        <fullName evidence="3">Transcriptional regulator, AbiEi antitoxin, Type IV TA system</fullName>
    </recommendedName>
</protein>
<comment type="caution">
    <text evidence="1">The sequence shown here is derived from an EMBL/GenBank/DDBJ whole genome shotgun (WGS) entry which is preliminary data.</text>
</comment>
<evidence type="ECO:0008006" key="3">
    <source>
        <dbReference type="Google" id="ProtNLM"/>
    </source>
</evidence>
<dbReference type="EMBL" id="JGCY01000372">
    <property type="protein sequence ID" value="EXY73170.1"/>
    <property type="molecule type" value="Genomic_DNA"/>
</dbReference>
<evidence type="ECO:0000313" key="1">
    <source>
        <dbReference type="EMBL" id="EXY73170.1"/>
    </source>
</evidence>
<proteinExistence type="predicted"/>
<accession>A0A015VYC5</accession>